<gene>
    <name evidence="2" type="ORF">ACGU38_34450</name>
</gene>
<feature type="region of interest" description="Disordered" evidence="1">
    <location>
        <begin position="1"/>
        <end position="32"/>
    </location>
</feature>
<dbReference type="Proteomes" id="UP001605990">
    <property type="component" value="Unassembled WGS sequence"/>
</dbReference>
<feature type="compositionally biased region" description="Basic and acidic residues" evidence="1">
    <location>
        <begin position="17"/>
        <end position="29"/>
    </location>
</feature>
<proteinExistence type="predicted"/>
<evidence type="ECO:0000313" key="3">
    <source>
        <dbReference type="Proteomes" id="UP001605990"/>
    </source>
</evidence>
<evidence type="ECO:0000256" key="1">
    <source>
        <dbReference type="SAM" id="MobiDB-lite"/>
    </source>
</evidence>
<protein>
    <submittedName>
        <fullName evidence="2">Uncharacterized protein</fullName>
    </submittedName>
</protein>
<keyword evidence="3" id="KW-1185">Reference proteome</keyword>
<dbReference type="RefSeq" id="WP_394395915.1">
    <property type="nucleotide sequence ID" value="NZ_JBIENY010000489.1"/>
</dbReference>
<reference evidence="2 3" key="1">
    <citation type="submission" date="2024-10" db="EMBL/GenBank/DDBJ databases">
        <title>Draft genome assembly of a novel steroid transforming actinomycete isolated from African clawed frog Xenopus laevis.</title>
        <authorList>
            <person name="Bragin E."/>
            <person name="Kollerov V."/>
            <person name="Donova M.V."/>
        </authorList>
    </citation>
    <scope>NUCLEOTIDE SEQUENCE [LARGE SCALE GENOMIC DNA]</scope>
    <source>
        <strain evidence="2 3">MTOC-St3</strain>
    </source>
</reference>
<feature type="non-terminal residue" evidence="2">
    <location>
        <position position="1"/>
    </location>
</feature>
<organism evidence="2 3">
    <name type="scientific">Streptomyces rochei</name>
    <name type="common">Streptomyces parvullus</name>
    <dbReference type="NCBI Taxonomy" id="1928"/>
    <lineage>
        <taxon>Bacteria</taxon>
        <taxon>Bacillati</taxon>
        <taxon>Actinomycetota</taxon>
        <taxon>Actinomycetes</taxon>
        <taxon>Kitasatosporales</taxon>
        <taxon>Streptomycetaceae</taxon>
        <taxon>Streptomyces</taxon>
        <taxon>Streptomyces rochei group</taxon>
    </lineage>
</organism>
<dbReference type="EMBL" id="JBIENY010000489">
    <property type="protein sequence ID" value="MFG6300444.1"/>
    <property type="molecule type" value="Genomic_DNA"/>
</dbReference>
<name>A0ABW7EEK6_STRRO</name>
<sequence length="94" mass="10353">RPRSRPGGMADEGAVDVDERRDPQPDADSRPPLVAAHTRLSPIQEAWGAYARHQLHCRQCADLDGGPCPIAGQLRQAWENLTQEAFRRLAGESV</sequence>
<evidence type="ECO:0000313" key="2">
    <source>
        <dbReference type="EMBL" id="MFG6300444.1"/>
    </source>
</evidence>
<comment type="caution">
    <text evidence="2">The sequence shown here is derived from an EMBL/GenBank/DDBJ whole genome shotgun (WGS) entry which is preliminary data.</text>
</comment>
<accession>A0ABW7EEK6</accession>